<comment type="function">
    <text evidence="19">C-type cytochrome. Part of the cbb3-type cytochrome c oxidase complex.</text>
</comment>
<dbReference type="GO" id="GO:0006119">
    <property type="term" value="P:oxidative phosphorylation"/>
    <property type="evidence" value="ECO:0007669"/>
    <property type="project" value="UniProtKB-UniPathway"/>
</dbReference>
<dbReference type="Gene3D" id="1.10.760.10">
    <property type="entry name" value="Cytochrome c-like domain"/>
    <property type="match status" value="2"/>
</dbReference>
<evidence type="ECO:0000256" key="19">
    <source>
        <dbReference type="PIRNR" id="PIRNR000006"/>
    </source>
</evidence>
<keyword evidence="18 19" id="KW-0472">Membrane</keyword>
<dbReference type="Pfam" id="PF13442">
    <property type="entry name" value="Cytochrome_CBB3"/>
    <property type="match status" value="2"/>
</dbReference>
<evidence type="ECO:0000256" key="16">
    <source>
        <dbReference type="ARBA" id="ARBA00023004"/>
    </source>
</evidence>
<evidence type="ECO:0000256" key="6">
    <source>
        <dbReference type="ARBA" id="ARBA00022519"/>
    </source>
</evidence>
<feature type="binding site" description="axial binding residue" evidence="20">
    <location>
        <position position="220"/>
    </location>
    <ligand>
        <name>heme c</name>
        <dbReference type="ChEBI" id="CHEBI:61717"/>
        <label>2</label>
    </ligand>
    <ligandPart>
        <name>Fe</name>
        <dbReference type="ChEBI" id="CHEBI:18248"/>
    </ligandPart>
</feature>
<evidence type="ECO:0000256" key="7">
    <source>
        <dbReference type="ARBA" id="ARBA00022617"/>
    </source>
</evidence>
<keyword evidence="17 19" id="KW-0406">Ion transport</keyword>
<dbReference type="InterPro" id="IPR038414">
    <property type="entry name" value="CcoP_N_sf"/>
</dbReference>
<feature type="binding site" description="axial binding residue" evidence="20">
    <location>
        <position position="173"/>
    </location>
    <ligand>
        <name>heme c</name>
        <dbReference type="ChEBI" id="CHEBI:61717"/>
        <label>2</label>
    </ligand>
    <ligandPart>
        <name>Fe</name>
        <dbReference type="ChEBI" id="CHEBI:18248"/>
    </ligandPart>
</feature>
<dbReference type="EMBL" id="LWQT01000020">
    <property type="protein sequence ID" value="OAN55195.1"/>
    <property type="molecule type" value="Genomic_DNA"/>
</dbReference>
<keyword evidence="15 19" id="KW-0560">Oxidoreductase</keyword>
<keyword evidence="5 19" id="KW-1003">Cell membrane</keyword>
<keyword evidence="14 22" id="KW-1133">Transmembrane helix</keyword>
<evidence type="ECO:0000256" key="5">
    <source>
        <dbReference type="ARBA" id="ARBA00022475"/>
    </source>
</evidence>
<evidence type="ECO:0000256" key="9">
    <source>
        <dbReference type="ARBA" id="ARBA00022692"/>
    </source>
</evidence>
<keyword evidence="12 19" id="KW-0375">Hydrogen ion transport</keyword>
<comment type="subunit">
    <text evidence="19">Component of the cbb3-type cytochrome c oxidase.</text>
</comment>
<dbReference type="Pfam" id="PF14715">
    <property type="entry name" value="FixP_N"/>
    <property type="match status" value="1"/>
</dbReference>
<comment type="cofactor">
    <cofactor evidence="19 21">
        <name>heme c</name>
        <dbReference type="ChEBI" id="CHEBI:61717"/>
    </cofactor>
    <text evidence="19 21">Binds 2 heme C groups per subunit.</text>
</comment>
<evidence type="ECO:0000256" key="13">
    <source>
        <dbReference type="ARBA" id="ARBA00022982"/>
    </source>
</evidence>
<dbReference type="GO" id="GO:0020037">
    <property type="term" value="F:heme binding"/>
    <property type="evidence" value="ECO:0007669"/>
    <property type="project" value="InterPro"/>
</dbReference>
<dbReference type="InterPro" id="IPR004678">
    <property type="entry name" value="Cyt_c_oxidase_cbb3_su3"/>
</dbReference>
<sequence length="288" mass="30881">MATVEKDSVSGQNTTGHEWDGIKELNTPLPKWWVYVFWATVVWAVGYWFMYPAWPLLNGYTQGSLGYSSRGELSNELEAQKKARSAWLSKIEASDASAIEKDKDLLRYAMAGGKIAFNENCAPCHGSGGVGVAGAYPTLADDEWLWGGTLADIEQTIKYGVRNTNKDTRTSEMPKFGVDGTLKPEQIAAVSDYVVSLASKAPAKGSAGETVYAENCAVCHGEDGSGQAALGAPALNNQIWLFVKGSKDGIAAQVNNPKHGAMPAWAERLDASTIKMLAVYVHNLGGGK</sequence>
<feature type="binding site" description="covalent" evidence="21">
    <location>
        <position position="216"/>
    </location>
    <ligand>
        <name>heme c</name>
        <dbReference type="ChEBI" id="CHEBI:61717"/>
        <label>2</label>
    </ligand>
</feature>
<dbReference type="UniPathway" id="UPA00705"/>
<evidence type="ECO:0000256" key="17">
    <source>
        <dbReference type="ARBA" id="ARBA00023065"/>
    </source>
</evidence>
<evidence type="ECO:0000256" key="8">
    <source>
        <dbReference type="ARBA" id="ARBA00022660"/>
    </source>
</evidence>
<evidence type="ECO:0000256" key="4">
    <source>
        <dbReference type="ARBA" id="ARBA00022448"/>
    </source>
</evidence>
<feature type="binding site" description="axial binding residue" evidence="20">
    <location>
        <position position="262"/>
    </location>
    <ligand>
        <name>heme c</name>
        <dbReference type="ChEBI" id="CHEBI:61717"/>
        <label>1</label>
    </ligand>
    <ligandPart>
        <name>Fe</name>
        <dbReference type="ChEBI" id="CHEBI:18248"/>
    </ligandPart>
</feature>
<dbReference type="PROSITE" id="PS51007">
    <property type="entry name" value="CYTC"/>
    <property type="match status" value="2"/>
</dbReference>
<feature type="binding site" description="covalent" evidence="21">
    <location>
        <position position="121"/>
    </location>
    <ligand>
        <name>heme c</name>
        <dbReference type="ChEBI" id="CHEBI:61717"/>
        <label>1</label>
    </ligand>
</feature>
<dbReference type="PANTHER" id="PTHR33751">
    <property type="entry name" value="CBB3-TYPE CYTOCHROME C OXIDASE SUBUNIT FIXP"/>
    <property type="match status" value="1"/>
</dbReference>
<keyword evidence="6 19" id="KW-0997">Cell inner membrane</keyword>
<organism evidence="24 25">
    <name type="scientific">Paramagnetospirillum marisnigri</name>
    <dbReference type="NCBI Taxonomy" id="1285242"/>
    <lineage>
        <taxon>Bacteria</taxon>
        <taxon>Pseudomonadati</taxon>
        <taxon>Pseudomonadota</taxon>
        <taxon>Alphaproteobacteria</taxon>
        <taxon>Rhodospirillales</taxon>
        <taxon>Magnetospirillaceae</taxon>
        <taxon>Paramagnetospirillum</taxon>
    </lineage>
</organism>
<keyword evidence="11" id="KW-0677">Repeat</keyword>
<dbReference type="NCBIfam" id="TIGR00782">
    <property type="entry name" value="ccoP"/>
    <property type="match status" value="1"/>
</dbReference>
<dbReference type="InterPro" id="IPR032858">
    <property type="entry name" value="CcoP_N"/>
</dbReference>
<evidence type="ECO:0000256" key="15">
    <source>
        <dbReference type="ARBA" id="ARBA00023002"/>
    </source>
</evidence>
<evidence type="ECO:0000256" key="10">
    <source>
        <dbReference type="ARBA" id="ARBA00022723"/>
    </source>
</evidence>
<keyword evidence="9 22" id="KW-0812">Transmembrane</keyword>
<feature type="domain" description="Cytochrome c" evidence="23">
    <location>
        <begin position="203"/>
        <end position="285"/>
    </location>
</feature>
<feature type="binding site" description="axial binding residue" evidence="20">
    <location>
        <position position="125"/>
    </location>
    <ligand>
        <name>heme c</name>
        <dbReference type="ChEBI" id="CHEBI:61717"/>
        <label>1</label>
    </ligand>
    <ligandPart>
        <name>Fe</name>
        <dbReference type="ChEBI" id="CHEBI:18248"/>
    </ligandPart>
</feature>
<keyword evidence="13 19" id="KW-0249">Electron transport</keyword>
<dbReference type="Gene3D" id="6.10.280.130">
    <property type="match status" value="1"/>
</dbReference>
<dbReference type="PRINTS" id="PR00605">
    <property type="entry name" value="CYTCHROMECIC"/>
</dbReference>
<reference evidence="24 25" key="1">
    <citation type="submission" date="2016-04" db="EMBL/GenBank/DDBJ databases">
        <title>Draft genome sequence of freshwater magnetotactic bacteria Magnetospirillum marisnigri SP-1 and Magnetospirillum moscoviense BB-1.</title>
        <authorList>
            <person name="Koziaeva V."/>
            <person name="Dziuba M.V."/>
            <person name="Ivanov T.M."/>
            <person name="Kuznetsov B."/>
            <person name="Grouzdev D.S."/>
        </authorList>
    </citation>
    <scope>NUCLEOTIDE SEQUENCE [LARGE SCALE GENOMIC DNA]</scope>
    <source>
        <strain evidence="24 25">SP-1</strain>
    </source>
</reference>
<evidence type="ECO:0000256" key="18">
    <source>
        <dbReference type="ARBA" id="ARBA00023136"/>
    </source>
</evidence>
<comment type="similarity">
    <text evidence="3 19">Belongs to the CcoP / FixP family.</text>
</comment>
<evidence type="ECO:0000256" key="2">
    <source>
        <dbReference type="ARBA" id="ARBA00004673"/>
    </source>
</evidence>
<evidence type="ECO:0000256" key="1">
    <source>
        <dbReference type="ARBA" id="ARBA00004533"/>
    </source>
</evidence>
<dbReference type="Proteomes" id="UP000078428">
    <property type="component" value="Unassembled WGS sequence"/>
</dbReference>
<evidence type="ECO:0000256" key="22">
    <source>
        <dbReference type="SAM" id="Phobius"/>
    </source>
</evidence>
<name>A0A178MYU5_9PROT</name>
<dbReference type="PANTHER" id="PTHR33751:SF1">
    <property type="entry name" value="CBB3-TYPE CYTOCHROME C OXIDASE SUBUNIT FIXP"/>
    <property type="match status" value="1"/>
</dbReference>
<feature type="domain" description="Cytochrome c" evidence="23">
    <location>
        <begin position="108"/>
        <end position="198"/>
    </location>
</feature>
<keyword evidence="16 19" id="KW-0408">Iron</keyword>
<evidence type="ECO:0000313" key="25">
    <source>
        <dbReference type="Proteomes" id="UP000078428"/>
    </source>
</evidence>
<evidence type="ECO:0000313" key="24">
    <source>
        <dbReference type="EMBL" id="OAN55195.1"/>
    </source>
</evidence>
<dbReference type="GO" id="GO:0005886">
    <property type="term" value="C:plasma membrane"/>
    <property type="evidence" value="ECO:0007669"/>
    <property type="project" value="UniProtKB-SubCell"/>
</dbReference>
<evidence type="ECO:0000256" key="3">
    <source>
        <dbReference type="ARBA" id="ARBA00006113"/>
    </source>
</evidence>
<comment type="caution">
    <text evidence="24">The sequence shown here is derived from an EMBL/GenBank/DDBJ whole genome shotgun (WGS) entry which is preliminary data.</text>
</comment>
<dbReference type="RefSeq" id="WP_068489379.1">
    <property type="nucleotide sequence ID" value="NZ_LWQT01000020.1"/>
</dbReference>
<dbReference type="GO" id="GO:1902600">
    <property type="term" value="P:proton transmembrane transport"/>
    <property type="evidence" value="ECO:0007669"/>
    <property type="project" value="UniProtKB-KW"/>
</dbReference>
<evidence type="ECO:0000256" key="20">
    <source>
        <dbReference type="PIRSR" id="PIRSR000006-1"/>
    </source>
</evidence>
<dbReference type="OrthoDB" id="9811281at2"/>
<evidence type="ECO:0000256" key="12">
    <source>
        <dbReference type="ARBA" id="ARBA00022781"/>
    </source>
</evidence>
<dbReference type="GO" id="GO:0016491">
    <property type="term" value="F:oxidoreductase activity"/>
    <property type="evidence" value="ECO:0007669"/>
    <property type="project" value="UniProtKB-KW"/>
</dbReference>
<dbReference type="InterPro" id="IPR050597">
    <property type="entry name" value="Cytochrome_c_Oxidase_Subunit"/>
</dbReference>
<feature type="transmembrane region" description="Helical" evidence="22">
    <location>
        <begin position="32"/>
        <end position="50"/>
    </location>
</feature>
<dbReference type="InterPro" id="IPR009056">
    <property type="entry name" value="Cyt_c-like_dom"/>
</dbReference>
<dbReference type="GO" id="GO:0009055">
    <property type="term" value="F:electron transfer activity"/>
    <property type="evidence" value="ECO:0007669"/>
    <property type="project" value="InterPro"/>
</dbReference>
<accession>A0A178MYU5</accession>
<feature type="binding site" description="covalent" evidence="21">
    <location>
        <position position="124"/>
    </location>
    <ligand>
        <name>heme c</name>
        <dbReference type="ChEBI" id="CHEBI:61717"/>
        <label>1</label>
    </ligand>
</feature>
<dbReference type="SUPFAM" id="SSF46626">
    <property type="entry name" value="Cytochrome c"/>
    <property type="match status" value="2"/>
</dbReference>
<dbReference type="InterPro" id="IPR036909">
    <property type="entry name" value="Cyt_c-like_dom_sf"/>
</dbReference>
<dbReference type="InterPro" id="IPR008168">
    <property type="entry name" value="Cyt_C_IC"/>
</dbReference>
<keyword evidence="25" id="KW-1185">Reference proteome</keyword>
<dbReference type="AlphaFoldDB" id="A0A178MYU5"/>
<feature type="binding site" description="covalent" evidence="21">
    <location>
        <position position="219"/>
    </location>
    <ligand>
        <name>heme c</name>
        <dbReference type="ChEBI" id="CHEBI:61717"/>
        <label>2</label>
    </ligand>
</feature>
<comment type="pathway">
    <text evidence="2 19">Energy metabolism; oxidative phosphorylation.</text>
</comment>
<comment type="subcellular location">
    <subcellularLocation>
        <location evidence="1 19">Cell inner membrane</location>
    </subcellularLocation>
</comment>
<gene>
    <name evidence="24" type="ORF">A6A04_11045</name>
</gene>
<dbReference type="PIRSF" id="PIRSF000006">
    <property type="entry name" value="Cbb3-Cox_fixP"/>
    <property type="match status" value="1"/>
</dbReference>
<evidence type="ECO:0000256" key="21">
    <source>
        <dbReference type="PIRSR" id="PIRSR000006-2"/>
    </source>
</evidence>
<evidence type="ECO:0000256" key="14">
    <source>
        <dbReference type="ARBA" id="ARBA00022989"/>
    </source>
</evidence>
<keyword evidence="4 19" id="KW-0813">Transport</keyword>
<dbReference type="STRING" id="1285242.A6A04_11045"/>
<keyword evidence="10 19" id="KW-0479">Metal-binding</keyword>
<proteinExistence type="inferred from homology"/>
<protein>
    <recommendedName>
        <fullName evidence="19">Cbb3-type cytochrome c oxidase subunit</fullName>
    </recommendedName>
</protein>
<evidence type="ECO:0000259" key="23">
    <source>
        <dbReference type="PROSITE" id="PS51007"/>
    </source>
</evidence>
<dbReference type="GO" id="GO:0005506">
    <property type="term" value="F:iron ion binding"/>
    <property type="evidence" value="ECO:0007669"/>
    <property type="project" value="InterPro"/>
</dbReference>
<keyword evidence="7 19" id="KW-0349">Heme</keyword>
<evidence type="ECO:0000256" key="11">
    <source>
        <dbReference type="ARBA" id="ARBA00022737"/>
    </source>
</evidence>
<keyword evidence="8 19" id="KW-0679">Respiratory chain</keyword>